<gene>
    <name evidence="1" type="ORF">X798_02190</name>
</gene>
<reference evidence="3" key="2">
    <citation type="submission" date="2016-06" db="UniProtKB">
        <authorList>
            <consortium name="WormBaseParasite"/>
        </authorList>
    </citation>
    <scope>IDENTIFICATION</scope>
</reference>
<evidence type="ECO:0000313" key="3">
    <source>
        <dbReference type="WBParaSite" id="OFLC_0001299901-mRNA-1"/>
    </source>
</evidence>
<dbReference type="WBParaSite" id="OFLC_0001299901-mRNA-1">
    <property type="protein sequence ID" value="OFLC_0001299901-mRNA-1"/>
    <property type="gene ID" value="OFLC_0001299901"/>
</dbReference>
<keyword evidence="2" id="KW-1185">Reference proteome</keyword>
<reference evidence="1 2" key="1">
    <citation type="submission" date="2015-12" db="EMBL/GenBank/DDBJ databases">
        <title>Draft genome of the nematode, Onchocerca flexuosa.</title>
        <authorList>
            <person name="Mitreva M."/>
        </authorList>
    </citation>
    <scope>NUCLEOTIDE SEQUENCE [LARGE SCALE GENOMIC DNA]</scope>
    <source>
        <strain evidence="1">Red Deer</strain>
    </source>
</reference>
<sequence length="97" mass="10936">MDSYAIYIDPDTLEHKKSDCKCVNTKEACFGVASLLPYVGSLHFFPDTLVWIAGLLDLQVKATVSDIFEGLNGTQCLKHLKVRYRTITDRVEKNVRA</sequence>
<dbReference type="AlphaFoldDB" id="A0A183HZT6"/>
<proteinExistence type="predicted"/>
<name>A0A183HZT6_9BILA</name>
<organism evidence="3">
    <name type="scientific">Onchocerca flexuosa</name>
    <dbReference type="NCBI Taxonomy" id="387005"/>
    <lineage>
        <taxon>Eukaryota</taxon>
        <taxon>Metazoa</taxon>
        <taxon>Ecdysozoa</taxon>
        <taxon>Nematoda</taxon>
        <taxon>Chromadorea</taxon>
        <taxon>Rhabditida</taxon>
        <taxon>Spirurina</taxon>
        <taxon>Spiruromorpha</taxon>
        <taxon>Filarioidea</taxon>
        <taxon>Onchocercidae</taxon>
        <taxon>Onchocerca</taxon>
    </lineage>
</organism>
<accession>A0A183HZT6</accession>
<protein>
    <submittedName>
        <fullName evidence="3">Octopine_DH domain-containing protein</fullName>
    </submittedName>
</protein>
<evidence type="ECO:0000313" key="1">
    <source>
        <dbReference type="EMBL" id="OZC10767.1"/>
    </source>
</evidence>
<dbReference type="Proteomes" id="UP000242913">
    <property type="component" value="Unassembled WGS sequence"/>
</dbReference>
<evidence type="ECO:0000313" key="2">
    <source>
        <dbReference type="Proteomes" id="UP000242913"/>
    </source>
</evidence>
<dbReference type="EMBL" id="KZ269984">
    <property type="protein sequence ID" value="OZC10767.1"/>
    <property type="molecule type" value="Genomic_DNA"/>
</dbReference>